<sequence length="225" mass="24776">MGNLTSLSHEESAPMVAPRYEEHPDRQAGDSTPVLQRTKPNREWEKMEKKNNRHDPLDPKRPKKNAEMQLKKLRAEEINQTSNAPPMQVCQMTTTRAMVETPRPVACYHGRGGLSPGVGVGDIDGRTFLTDNPSTGCNGDIAPSKLSRMRGDDSAHLLGFLGSSPPSGVGPDPVTEPSDPLDKKKHTTLFLPVWGLLFKVSEKSKYPESRGYVSIQTLFSISATR</sequence>
<organism evidence="1 2">
    <name type="scientific">Aspergillus costaricaensis CBS 115574</name>
    <dbReference type="NCBI Taxonomy" id="1448317"/>
    <lineage>
        <taxon>Eukaryota</taxon>
        <taxon>Fungi</taxon>
        <taxon>Dikarya</taxon>
        <taxon>Ascomycota</taxon>
        <taxon>Pezizomycotina</taxon>
        <taxon>Eurotiomycetes</taxon>
        <taxon>Eurotiomycetidae</taxon>
        <taxon>Eurotiales</taxon>
        <taxon>Aspergillaceae</taxon>
        <taxon>Aspergillus</taxon>
        <taxon>Aspergillus subgen. Circumdati</taxon>
    </lineage>
</organism>
<dbReference type="Proteomes" id="UP000249748">
    <property type="component" value="Unassembled WGS sequence"/>
</dbReference>
<reference evidence="1" key="1">
    <citation type="submission" date="2018-02" db="EMBL/GenBank/DDBJ databases">
        <title>The genomes of Aspergillus section Nigri reveals drivers in fungal speciation.</title>
        <authorList>
            <consortium name="DOE Joint Genome Institute"/>
            <person name="Vesth T.C."/>
            <person name="Nybo J."/>
            <person name="Theobald S."/>
            <person name="Brandl J."/>
            <person name="Frisvad J.C."/>
            <person name="Nielsen K.F."/>
            <person name="Lyhne E.K."/>
            <person name="Kogle M.E."/>
            <person name="Kuo A."/>
            <person name="Riley R."/>
            <person name="Clum A."/>
            <person name="Nolan M."/>
            <person name="Lipzen A."/>
            <person name="Salamov A."/>
            <person name="Henrissat B."/>
            <person name="Wiebenga A."/>
            <person name="De vries R.P."/>
            <person name="Grigoriev I.V."/>
            <person name="Mortensen U.H."/>
            <person name="Andersen M.R."/>
            <person name="Baker S.E."/>
        </authorList>
    </citation>
    <scope>NUCLEOTIDE SEQUENCE</scope>
    <source>
        <strain evidence="1">CBS 115574</strain>
    </source>
</reference>
<keyword evidence="2" id="KW-1185">Reference proteome</keyword>
<gene>
    <name evidence="1" type="ORF">BO79DRAFT_236436</name>
</gene>
<name>A0ACD1IMR8_9EURO</name>
<proteinExistence type="predicted"/>
<dbReference type="EMBL" id="KZ824542">
    <property type="protein sequence ID" value="RAK91335.1"/>
    <property type="molecule type" value="Genomic_DNA"/>
</dbReference>
<evidence type="ECO:0000313" key="2">
    <source>
        <dbReference type="Proteomes" id="UP000249748"/>
    </source>
</evidence>
<evidence type="ECO:0000313" key="1">
    <source>
        <dbReference type="EMBL" id="RAK91335.1"/>
    </source>
</evidence>
<protein>
    <submittedName>
        <fullName evidence="1">Uncharacterized protein</fullName>
    </submittedName>
</protein>
<accession>A0ACD1IMR8</accession>